<sequence length="104" mass="12118">MILINIKKFKEISIVECINHSIEHEIDSYIKRVVGDTIATGKKSHGFNKMEQDAQIEYFLKYSLLRIVPSSQWTEYSDEQDNAADSLYIALKRHYFLTTGNFPE</sequence>
<name>A0ABZ2Y505_9FIRM</name>
<dbReference type="EMBL" id="CP121687">
    <property type="protein sequence ID" value="WZL68948.1"/>
    <property type="molecule type" value="Genomic_DNA"/>
</dbReference>
<dbReference type="RefSeq" id="WP_341875955.1">
    <property type="nucleotide sequence ID" value="NZ_CP121687.1"/>
</dbReference>
<evidence type="ECO:0000313" key="1">
    <source>
        <dbReference type="EMBL" id="WZL68948.1"/>
    </source>
</evidence>
<reference evidence="1 2" key="1">
    <citation type="submission" date="2023-03" db="EMBL/GenBank/DDBJ databases">
        <title>Novel Species.</title>
        <authorList>
            <person name="Ma S."/>
        </authorList>
    </citation>
    <scope>NUCLEOTIDE SEQUENCE [LARGE SCALE GENOMIC DNA]</scope>
    <source>
        <strain evidence="1 2">LIND6LT2</strain>
    </source>
</reference>
<accession>A0ABZ2Y505</accession>
<protein>
    <submittedName>
        <fullName evidence="1">Uncharacterized protein</fullName>
    </submittedName>
</protein>
<organism evidence="1 2">
    <name type="scientific">Defluviitalea saccharophila</name>
    <dbReference type="NCBI Taxonomy" id="879970"/>
    <lineage>
        <taxon>Bacteria</taxon>
        <taxon>Bacillati</taxon>
        <taxon>Bacillota</taxon>
        <taxon>Clostridia</taxon>
        <taxon>Lachnospirales</taxon>
        <taxon>Defluviitaleaceae</taxon>
        <taxon>Defluviitalea</taxon>
    </lineage>
</organism>
<dbReference type="Proteomes" id="UP001486565">
    <property type="component" value="Chromosome"/>
</dbReference>
<keyword evidence="2" id="KW-1185">Reference proteome</keyword>
<gene>
    <name evidence="1" type="ORF">QBE51_08960</name>
</gene>
<proteinExistence type="predicted"/>
<evidence type="ECO:0000313" key="2">
    <source>
        <dbReference type="Proteomes" id="UP001486565"/>
    </source>
</evidence>